<protein>
    <submittedName>
        <fullName evidence="2">Uncharacterized protein</fullName>
    </submittedName>
</protein>
<evidence type="ECO:0000256" key="1">
    <source>
        <dbReference type="SAM" id="Phobius"/>
    </source>
</evidence>
<keyword evidence="1" id="KW-0472">Membrane</keyword>
<reference evidence="2" key="2">
    <citation type="journal article" date="2015" name="Fish Shellfish Immunol.">
        <title>Early steps in the European eel (Anguilla anguilla)-Vibrio vulnificus interaction in the gills: Role of the RtxA13 toxin.</title>
        <authorList>
            <person name="Callol A."/>
            <person name="Pajuelo D."/>
            <person name="Ebbesson L."/>
            <person name="Teles M."/>
            <person name="MacKenzie S."/>
            <person name="Amaro C."/>
        </authorList>
    </citation>
    <scope>NUCLEOTIDE SEQUENCE</scope>
</reference>
<evidence type="ECO:0000313" key="2">
    <source>
        <dbReference type="EMBL" id="JAH37137.1"/>
    </source>
</evidence>
<dbReference type="AlphaFoldDB" id="A0A0E9S7E5"/>
<proteinExistence type="predicted"/>
<reference evidence="2" key="1">
    <citation type="submission" date="2014-11" db="EMBL/GenBank/DDBJ databases">
        <authorList>
            <person name="Amaro Gonzalez C."/>
        </authorList>
    </citation>
    <scope>NUCLEOTIDE SEQUENCE</scope>
</reference>
<name>A0A0E9S7E5_ANGAN</name>
<keyword evidence="1" id="KW-1133">Transmembrane helix</keyword>
<feature type="transmembrane region" description="Helical" evidence="1">
    <location>
        <begin position="24"/>
        <end position="43"/>
    </location>
</feature>
<dbReference type="EMBL" id="GBXM01071440">
    <property type="protein sequence ID" value="JAH37137.1"/>
    <property type="molecule type" value="Transcribed_RNA"/>
</dbReference>
<sequence length="65" mass="7557">MNFPFTTVLEAEGEPARLQLHRSYITLHYIALHCVTFIWQALLSKAMYSKCVPKVIGTTTKRRFQ</sequence>
<organism evidence="2">
    <name type="scientific">Anguilla anguilla</name>
    <name type="common">European freshwater eel</name>
    <name type="synonym">Muraena anguilla</name>
    <dbReference type="NCBI Taxonomy" id="7936"/>
    <lineage>
        <taxon>Eukaryota</taxon>
        <taxon>Metazoa</taxon>
        <taxon>Chordata</taxon>
        <taxon>Craniata</taxon>
        <taxon>Vertebrata</taxon>
        <taxon>Euteleostomi</taxon>
        <taxon>Actinopterygii</taxon>
        <taxon>Neopterygii</taxon>
        <taxon>Teleostei</taxon>
        <taxon>Anguilliformes</taxon>
        <taxon>Anguillidae</taxon>
        <taxon>Anguilla</taxon>
    </lineage>
</organism>
<keyword evidence="1" id="KW-0812">Transmembrane</keyword>
<accession>A0A0E9S7E5</accession>